<gene>
    <name evidence="3" type="ORF">SDC9_47584</name>
</gene>
<dbReference type="GO" id="GO:0003677">
    <property type="term" value="F:DNA binding"/>
    <property type="evidence" value="ECO:0007669"/>
    <property type="project" value="UniProtKB-KW"/>
</dbReference>
<evidence type="ECO:0000259" key="2">
    <source>
        <dbReference type="PROSITE" id="PS50977"/>
    </source>
</evidence>
<organism evidence="3">
    <name type="scientific">bioreactor metagenome</name>
    <dbReference type="NCBI Taxonomy" id="1076179"/>
    <lineage>
        <taxon>unclassified sequences</taxon>
        <taxon>metagenomes</taxon>
        <taxon>ecological metagenomes</taxon>
    </lineage>
</organism>
<sequence length="194" mass="22281">MDMKAYIIAKGGELFKQKGYEAVTVNDICTACDITKTTFYYHLTSKQDILLQLYDIIVDNLTPMLKQMIHIHSSWEQIQHLFDYLMTSFMDLGSDLNSQLLIVNLQRRQRALDVRKSLEEIAVQIIAEGQKSGQIRNPSSPQSLYAASAYMFTGYEYMWCTLQGNFAWKQLFFTSLASLLDIEPSLRQSESPLP</sequence>
<keyword evidence="1" id="KW-0238">DNA-binding</keyword>
<dbReference type="Gene3D" id="1.10.357.10">
    <property type="entry name" value="Tetracycline Repressor, domain 2"/>
    <property type="match status" value="1"/>
</dbReference>
<evidence type="ECO:0000313" key="3">
    <source>
        <dbReference type="EMBL" id="MPM01344.1"/>
    </source>
</evidence>
<accession>A0A644WGB2</accession>
<name>A0A644WGB2_9ZZZZ</name>
<dbReference type="SUPFAM" id="SSF46689">
    <property type="entry name" value="Homeodomain-like"/>
    <property type="match status" value="1"/>
</dbReference>
<dbReference type="PRINTS" id="PR00455">
    <property type="entry name" value="HTHTETR"/>
</dbReference>
<dbReference type="InterPro" id="IPR036271">
    <property type="entry name" value="Tet_transcr_reg_TetR-rel_C_sf"/>
</dbReference>
<feature type="domain" description="HTH tetR-type" evidence="2">
    <location>
        <begin position="1"/>
        <end position="61"/>
    </location>
</feature>
<reference evidence="3" key="1">
    <citation type="submission" date="2019-08" db="EMBL/GenBank/DDBJ databases">
        <authorList>
            <person name="Kucharzyk K."/>
            <person name="Murdoch R.W."/>
            <person name="Higgins S."/>
            <person name="Loffler F."/>
        </authorList>
    </citation>
    <scope>NUCLEOTIDE SEQUENCE</scope>
</reference>
<protein>
    <recommendedName>
        <fullName evidence="2">HTH tetR-type domain-containing protein</fullName>
    </recommendedName>
</protein>
<dbReference type="InterPro" id="IPR009057">
    <property type="entry name" value="Homeodomain-like_sf"/>
</dbReference>
<dbReference type="PANTHER" id="PTHR43479:SF11">
    <property type="entry name" value="ACREF_ENVCD OPERON REPRESSOR-RELATED"/>
    <property type="match status" value="1"/>
</dbReference>
<dbReference type="AlphaFoldDB" id="A0A644WGB2"/>
<dbReference type="PANTHER" id="PTHR43479">
    <property type="entry name" value="ACREF/ENVCD OPERON REPRESSOR-RELATED"/>
    <property type="match status" value="1"/>
</dbReference>
<dbReference type="EMBL" id="VSSQ01000790">
    <property type="protein sequence ID" value="MPM01344.1"/>
    <property type="molecule type" value="Genomic_DNA"/>
</dbReference>
<dbReference type="SUPFAM" id="SSF48498">
    <property type="entry name" value="Tetracyclin repressor-like, C-terminal domain"/>
    <property type="match status" value="1"/>
</dbReference>
<dbReference type="PROSITE" id="PS50977">
    <property type="entry name" value="HTH_TETR_2"/>
    <property type="match status" value="1"/>
</dbReference>
<proteinExistence type="predicted"/>
<dbReference type="InterPro" id="IPR001647">
    <property type="entry name" value="HTH_TetR"/>
</dbReference>
<dbReference type="Pfam" id="PF00440">
    <property type="entry name" value="TetR_N"/>
    <property type="match status" value="1"/>
</dbReference>
<dbReference type="InterPro" id="IPR050624">
    <property type="entry name" value="HTH-type_Tx_Regulator"/>
</dbReference>
<comment type="caution">
    <text evidence="3">The sequence shown here is derived from an EMBL/GenBank/DDBJ whole genome shotgun (WGS) entry which is preliminary data.</text>
</comment>
<evidence type="ECO:0000256" key="1">
    <source>
        <dbReference type="ARBA" id="ARBA00023125"/>
    </source>
</evidence>